<keyword evidence="3 7" id="KW-0812">Transmembrane</keyword>
<dbReference type="RefSeq" id="XP_030991733.1">
    <property type="nucleotide sequence ID" value="XM_031135046.1"/>
</dbReference>
<keyword evidence="2" id="KW-0813">Transport</keyword>
<keyword evidence="4 7" id="KW-1133">Transmembrane helix</keyword>
<feature type="transmembrane region" description="Helical" evidence="7">
    <location>
        <begin position="92"/>
        <end position="110"/>
    </location>
</feature>
<evidence type="ECO:0000313" key="10">
    <source>
        <dbReference type="Proteomes" id="UP000319257"/>
    </source>
</evidence>
<evidence type="ECO:0000256" key="1">
    <source>
        <dbReference type="ARBA" id="ARBA00004141"/>
    </source>
</evidence>
<evidence type="ECO:0000256" key="2">
    <source>
        <dbReference type="ARBA" id="ARBA00022448"/>
    </source>
</evidence>
<comment type="subcellular location">
    <subcellularLocation>
        <location evidence="1">Membrane</location>
        <topology evidence="1">Multi-pass membrane protein</topology>
    </subcellularLocation>
</comment>
<sequence>MGNSDIEQVQALETRSEPEKTPGKAFRGDYATGVVDMSPVEKRLLIKARLLLATLMALMYFAAYLDRHSIGNASVMGMAKDLHIGAHDYSNVLSMFYVGYVICMLPANIIQRKFSPHYIVGTSCTIFGLSVACMAAARNYGAMLGLRILVGFAQSFIQGMTVYLSLWFRRDEIAGIAAIIYSAATISGAFGGFIAYGIEKNAKLSLAVSGLEPWRWLFIIEGCIGVFVGILFYTMLPQFPDKLQERGGKHWFFTKEEIDVACERTSSFNTMGAKVEVRQILIALTSPLSWGFALVNGGVASGIATIGVFLPTFVRELGYSKGKQAFYLVNAQLFSVIPYAVAFVSILVANHLSDRFNKKGIPLVCCLSTATIGLIVIMTEAPTAGKMAALCLVASGVYPSVTLLAAWCGSNIAGFTKRATTWAMAEITGQCLSIMATKIYNTPPRYFKGHGVLLGLLAFGVIDCVVLMWWMRKENVRREAEVGAYMARGEAHPHESKSLEDVQDLHVSFRYII</sequence>
<evidence type="ECO:0000259" key="8">
    <source>
        <dbReference type="PROSITE" id="PS50850"/>
    </source>
</evidence>
<feature type="transmembrane region" description="Helical" evidence="7">
    <location>
        <begin position="48"/>
        <end position="65"/>
    </location>
</feature>
<dbReference type="InterPro" id="IPR011701">
    <property type="entry name" value="MFS"/>
</dbReference>
<accession>A0A507AKC3</accession>
<evidence type="ECO:0000256" key="3">
    <source>
        <dbReference type="ARBA" id="ARBA00022692"/>
    </source>
</evidence>
<feature type="transmembrane region" description="Helical" evidence="7">
    <location>
        <begin position="288"/>
        <end position="313"/>
    </location>
</feature>
<reference evidence="9 10" key="1">
    <citation type="submission" date="2019-06" db="EMBL/GenBank/DDBJ databases">
        <title>Draft genome sequence of the filamentous fungus Phialemoniopsis curvata isolated from diesel fuel.</title>
        <authorList>
            <person name="Varaljay V.A."/>
            <person name="Lyon W.J."/>
            <person name="Crouch A.L."/>
            <person name="Drake C.E."/>
            <person name="Hollomon J.M."/>
            <person name="Nadeau L.J."/>
            <person name="Nunn H.S."/>
            <person name="Stevenson B.S."/>
            <person name="Bojanowski C.L."/>
            <person name="Crookes-Goodson W.J."/>
        </authorList>
    </citation>
    <scope>NUCLEOTIDE SEQUENCE [LARGE SCALE GENOMIC DNA]</scope>
    <source>
        <strain evidence="9 10">D216</strain>
    </source>
</reference>
<feature type="region of interest" description="Disordered" evidence="6">
    <location>
        <begin position="1"/>
        <end position="23"/>
    </location>
</feature>
<dbReference type="AlphaFoldDB" id="A0A507AKC3"/>
<protein>
    <recommendedName>
        <fullName evidence="8">Major facilitator superfamily (MFS) profile domain-containing protein</fullName>
    </recommendedName>
</protein>
<dbReference type="Gene3D" id="1.20.1250.20">
    <property type="entry name" value="MFS general substrate transporter like domains"/>
    <property type="match status" value="2"/>
</dbReference>
<evidence type="ECO:0000256" key="6">
    <source>
        <dbReference type="SAM" id="MobiDB-lite"/>
    </source>
</evidence>
<dbReference type="GeneID" id="41968666"/>
<dbReference type="PANTHER" id="PTHR43791">
    <property type="entry name" value="PERMEASE-RELATED"/>
    <property type="match status" value="1"/>
</dbReference>
<feature type="domain" description="Major facilitator superfamily (MFS) profile" evidence="8">
    <location>
        <begin position="52"/>
        <end position="513"/>
    </location>
</feature>
<feature type="transmembrane region" description="Helical" evidence="7">
    <location>
        <begin position="144"/>
        <end position="166"/>
    </location>
</feature>
<dbReference type="SUPFAM" id="SSF103473">
    <property type="entry name" value="MFS general substrate transporter"/>
    <property type="match status" value="1"/>
</dbReference>
<dbReference type="PROSITE" id="PS50850">
    <property type="entry name" value="MFS"/>
    <property type="match status" value="1"/>
</dbReference>
<comment type="caution">
    <text evidence="9">The sequence shown here is derived from an EMBL/GenBank/DDBJ whole genome shotgun (WGS) entry which is preliminary data.</text>
</comment>
<keyword evidence="10" id="KW-1185">Reference proteome</keyword>
<feature type="compositionally biased region" description="Polar residues" evidence="6">
    <location>
        <begin position="1"/>
        <end position="13"/>
    </location>
</feature>
<evidence type="ECO:0000256" key="4">
    <source>
        <dbReference type="ARBA" id="ARBA00022989"/>
    </source>
</evidence>
<feature type="transmembrane region" description="Helical" evidence="7">
    <location>
        <begin position="361"/>
        <end position="381"/>
    </location>
</feature>
<dbReference type="Proteomes" id="UP000319257">
    <property type="component" value="Unassembled WGS sequence"/>
</dbReference>
<dbReference type="OrthoDB" id="2985014at2759"/>
<dbReference type="InterPro" id="IPR036259">
    <property type="entry name" value="MFS_trans_sf"/>
</dbReference>
<feature type="transmembrane region" description="Helical" evidence="7">
    <location>
        <begin position="387"/>
        <end position="407"/>
    </location>
</feature>
<feature type="transmembrane region" description="Helical" evidence="7">
    <location>
        <begin position="325"/>
        <end position="349"/>
    </location>
</feature>
<gene>
    <name evidence="9" type="ORF">E0L32_001219</name>
</gene>
<keyword evidence="5 7" id="KW-0472">Membrane</keyword>
<feature type="transmembrane region" description="Helical" evidence="7">
    <location>
        <begin position="117"/>
        <end position="138"/>
    </location>
</feature>
<dbReference type="EMBL" id="SKBQ01000005">
    <property type="protein sequence ID" value="TPX10022.1"/>
    <property type="molecule type" value="Genomic_DNA"/>
</dbReference>
<dbReference type="GO" id="GO:0016020">
    <property type="term" value="C:membrane"/>
    <property type="evidence" value="ECO:0007669"/>
    <property type="project" value="UniProtKB-SubCell"/>
</dbReference>
<name>A0A507AKC3_9PEZI</name>
<dbReference type="InterPro" id="IPR020846">
    <property type="entry name" value="MFS_dom"/>
</dbReference>
<organism evidence="9 10">
    <name type="scientific">Thyridium curvatum</name>
    <dbReference type="NCBI Taxonomy" id="1093900"/>
    <lineage>
        <taxon>Eukaryota</taxon>
        <taxon>Fungi</taxon>
        <taxon>Dikarya</taxon>
        <taxon>Ascomycota</taxon>
        <taxon>Pezizomycotina</taxon>
        <taxon>Sordariomycetes</taxon>
        <taxon>Sordariomycetidae</taxon>
        <taxon>Thyridiales</taxon>
        <taxon>Thyridiaceae</taxon>
        <taxon>Thyridium</taxon>
    </lineage>
</organism>
<evidence type="ECO:0000256" key="7">
    <source>
        <dbReference type="SAM" id="Phobius"/>
    </source>
</evidence>
<feature type="transmembrane region" description="Helical" evidence="7">
    <location>
        <begin position="452"/>
        <end position="471"/>
    </location>
</feature>
<dbReference type="PANTHER" id="PTHR43791:SF36">
    <property type="entry name" value="TRANSPORTER, PUTATIVE (AFU_ORTHOLOGUE AFUA_6G08340)-RELATED"/>
    <property type="match status" value="1"/>
</dbReference>
<feature type="transmembrane region" description="Helical" evidence="7">
    <location>
        <begin position="173"/>
        <end position="196"/>
    </location>
</feature>
<dbReference type="InParanoid" id="A0A507AKC3"/>
<feature type="transmembrane region" description="Helical" evidence="7">
    <location>
        <begin position="216"/>
        <end position="236"/>
    </location>
</feature>
<evidence type="ECO:0000256" key="5">
    <source>
        <dbReference type="ARBA" id="ARBA00023136"/>
    </source>
</evidence>
<dbReference type="Pfam" id="PF07690">
    <property type="entry name" value="MFS_1"/>
    <property type="match status" value="1"/>
</dbReference>
<proteinExistence type="predicted"/>
<evidence type="ECO:0000313" key="9">
    <source>
        <dbReference type="EMBL" id="TPX10022.1"/>
    </source>
</evidence>
<dbReference type="GO" id="GO:0022857">
    <property type="term" value="F:transmembrane transporter activity"/>
    <property type="evidence" value="ECO:0007669"/>
    <property type="project" value="InterPro"/>
</dbReference>